<protein>
    <recommendedName>
        <fullName evidence="5">LamG-like jellyroll fold domain-containing protein</fullName>
    </recommendedName>
</protein>
<evidence type="ECO:0000256" key="1">
    <source>
        <dbReference type="ARBA" id="ARBA00022729"/>
    </source>
</evidence>
<organism evidence="6 7">
    <name type="scientific">Candidatus Ryanbacteria bacterium CG10_big_fil_rev_8_21_14_0_10_43_42</name>
    <dbReference type="NCBI Taxonomy" id="1974864"/>
    <lineage>
        <taxon>Bacteria</taxon>
        <taxon>Candidatus Ryaniibacteriota</taxon>
    </lineage>
</organism>
<reference evidence="7" key="1">
    <citation type="submission" date="2017-09" db="EMBL/GenBank/DDBJ databases">
        <title>Depth-based differentiation of microbial function through sediment-hosted aquifers and enrichment of novel symbionts in the deep terrestrial subsurface.</title>
        <authorList>
            <person name="Probst A.J."/>
            <person name="Ladd B."/>
            <person name="Jarett J.K."/>
            <person name="Geller-Mcgrath D.E."/>
            <person name="Sieber C.M.K."/>
            <person name="Emerson J.B."/>
            <person name="Anantharaman K."/>
            <person name="Thomas B.C."/>
            <person name="Malmstrom R."/>
            <person name="Stieglmeier M."/>
            <person name="Klingl A."/>
            <person name="Woyke T."/>
            <person name="Ryan C.M."/>
            <person name="Banfield J.F."/>
        </authorList>
    </citation>
    <scope>NUCLEOTIDE SEQUENCE [LARGE SCALE GENOMIC DNA]</scope>
</reference>
<keyword evidence="4" id="KW-1133">Transmembrane helix</keyword>
<name>A0A2M8KWI7_9BACT</name>
<dbReference type="InterPro" id="IPR013320">
    <property type="entry name" value="ConA-like_dom_sf"/>
</dbReference>
<keyword evidence="4" id="KW-0812">Transmembrane</keyword>
<dbReference type="SMART" id="SM00560">
    <property type="entry name" value="LamGL"/>
    <property type="match status" value="1"/>
</dbReference>
<dbReference type="Gene3D" id="2.60.120.200">
    <property type="match status" value="1"/>
</dbReference>
<dbReference type="Pfam" id="PF13385">
    <property type="entry name" value="Laminin_G_3"/>
    <property type="match status" value="1"/>
</dbReference>
<proteinExistence type="predicted"/>
<feature type="domain" description="LamG-like jellyroll fold" evidence="5">
    <location>
        <begin position="474"/>
        <end position="621"/>
    </location>
</feature>
<feature type="region of interest" description="Disordered" evidence="3">
    <location>
        <begin position="1013"/>
        <end position="1057"/>
    </location>
</feature>
<evidence type="ECO:0000259" key="5">
    <source>
        <dbReference type="SMART" id="SM00560"/>
    </source>
</evidence>
<dbReference type="SUPFAM" id="SSF49899">
    <property type="entry name" value="Concanavalin A-like lectins/glucanases"/>
    <property type="match status" value="1"/>
</dbReference>
<keyword evidence="2" id="KW-1015">Disulfide bond</keyword>
<evidence type="ECO:0000313" key="6">
    <source>
        <dbReference type="EMBL" id="PJE64279.1"/>
    </source>
</evidence>
<dbReference type="AlphaFoldDB" id="A0A2M8KWI7"/>
<dbReference type="InterPro" id="IPR006558">
    <property type="entry name" value="LamG-like"/>
</dbReference>
<evidence type="ECO:0000256" key="2">
    <source>
        <dbReference type="ARBA" id="ARBA00023157"/>
    </source>
</evidence>
<evidence type="ECO:0000256" key="3">
    <source>
        <dbReference type="SAM" id="MobiDB-lite"/>
    </source>
</evidence>
<dbReference type="InterPro" id="IPR018765">
    <property type="entry name" value="DUF2341"/>
</dbReference>
<dbReference type="Pfam" id="PF10102">
    <property type="entry name" value="DUF2341"/>
    <property type="match status" value="1"/>
</dbReference>
<evidence type="ECO:0000313" key="7">
    <source>
        <dbReference type="Proteomes" id="UP000229098"/>
    </source>
</evidence>
<feature type="transmembrane region" description="Helical" evidence="4">
    <location>
        <begin position="12"/>
        <end position="34"/>
    </location>
</feature>
<keyword evidence="1" id="KW-0732">Signal</keyword>
<evidence type="ECO:0000256" key="4">
    <source>
        <dbReference type="SAM" id="Phobius"/>
    </source>
</evidence>
<sequence>MSRKTRKYIHRTLRSFTVFLVMTGLFFSNISPFFHFLGIEQTGLDIPYAEADVAVDNTSDSTATSSITSIQWQHTVSDNTNGLLAVEVSVHDLTDEDRVISGITYNGDALTPAVQNDVPASNKNVEIWYLIAPDTGTHPVRVTLGGTVREGGASAVSFTGAAQTDPVDATGTGSANSQPKMDITTTEADTILVDAFNSNEGVPLTNYTPGTSQNQIFLIDTGARSAGGSYKSATTTGQMSMYWNNAGSDVWVGAVAAFKPASGAEIDQLHYRWRADNGGETSVGTAPSDWWDNDFLSRRKIVFNNIPSQTDLTNFPMPIKLTADTDDDTFGDINIDYSKTLPHGDDVRFVDADGTTMLKHEIEEWDETGTSTVWVKIPQLNASSTADFIWMYYNNTATTSGAATSSVWDSNYAGVWHLSATSTAARKFEDSTSNANEGIGTNFDSDEATTGKLNGALNFDGSNDDVGFTGNSLDAFTSGTVSAWVKASGSGTSRGYFSAGDAVDSNGQLEFYINSNDDWDMFGSANTYSGRTIEAEVDIPNPTGWNHLVFATNSSGNTFYVNGVKQTPTYQVGNASINFFFGNITNVDEGYAIGGVPGTDSETFNGIIDDVRISSSAHSAEWIQQEYRYGMASSTTHTFDAEQTNGSASFLVAEDTAITGQATGSTTRLRFVINNSGAVATTTRYQLEYATSTIAGYTSCSALSTWVPVADAASSTSYAWKMSPTGNLYNGHTASTTNNANLTDPAGQTFVAGEMADITNRMASTSLSATAFTELEWAIEATSEADGDSYCFRATNADDATGFVYTQYPRISMATTSVTSTFIQNIYRFYENTNALNPSTAWNSLVENAAIALKRVGGGDIFRIRQNITIGTSDLSADAQAFLLQYTELTSGNTCSDETNWINVGAKNSEKTFRLYDNAFSDSSTITTTLLTGSDAGGLYTEASPSATNPNSVTNGQDVEYDWPIQYPSAQFSGADFCFRMVKSDGTALDTYTNYPQLTTNFVGSGADGSIGAPVGGEGNKASATTTGATAGPGGEEEGGAPPEGDGDVGGGGGGGGSEVFLPEIHRFFASALEGFVQFIKNLLT</sequence>
<keyword evidence="4" id="KW-0472">Membrane</keyword>
<dbReference type="EMBL" id="PFEF01000007">
    <property type="protein sequence ID" value="PJE64279.1"/>
    <property type="molecule type" value="Genomic_DNA"/>
</dbReference>
<comment type="caution">
    <text evidence="6">The sequence shown here is derived from an EMBL/GenBank/DDBJ whole genome shotgun (WGS) entry which is preliminary data.</text>
</comment>
<accession>A0A2M8KWI7</accession>
<dbReference type="Proteomes" id="UP000229098">
    <property type="component" value="Unassembled WGS sequence"/>
</dbReference>
<feature type="compositionally biased region" description="Gly residues" evidence="3">
    <location>
        <begin position="1048"/>
        <end position="1057"/>
    </location>
</feature>
<gene>
    <name evidence="6" type="ORF">COU90_03620</name>
</gene>